<organism evidence="3 4">
    <name type="scientific">Phyllosticta capitalensis</name>
    <dbReference type="NCBI Taxonomy" id="121624"/>
    <lineage>
        <taxon>Eukaryota</taxon>
        <taxon>Fungi</taxon>
        <taxon>Dikarya</taxon>
        <taxon>Ascomycota</taxon>
        <taxon>Pezizomycotina</taxon>
        <taxon>Dothideomycetes</taxon>
        <taxon>Dothideomycetes incertae sedis</taxon>
        <taxon>Botryosphaeriales</taxon>
        <taxon>Phyllostictaceae</taxon>
        <taxon>Phyllosticta</taxon>
    </lineage>
</organism>
<comment type="caution">
    <text evidence="3">The sequence shown here is derived from an EMBL/GenBank/DDBJ whole genome shotgun (WGS) entry which is preliminary data.</text>
</comment>
<sequence length="288" mass="32354">MPRTSLDEMAGIHATSKRTKSNIAGDSNVDMIMGKCNKGLFTTQDKVFTRVNPSTAAAAGRDGDEDSSDGDGLADCYSEDDDESLKSDRSEKVMTKAGQGKHESRNMVPASELEAIVREIRALKESKAILESDNQQSRRAFEDLKRDNEHLRRTSRIATEHLTQERSQHNDEVNALHRQIEKMEQELKAAEEETHVLKKRLRSYKSETWELRGELAYAIKVIKPFQNDFDNTQRSFNSLLSHTTDLLQAIHSFDNVPSKVAAAAKTLSDKIKIIRLQKSKKNGPDPSA</sequence>
<evidence type="ECO:0000313" key="3">
    <source>
        <dbReference type="EMBL" id="KAK8222697.1"/>
    </source>
</evidence>
<dbReference type="Proteomes" id="UP001492380">
    <property type="component" value="Unassembled WGS sequence"/>
</dbReference>
<evidence type="ECO:0000256" key="1">
    <source>
        <dbReference type="SAM" id="Coils"/>
    </source>
</evidence>
<proteinExistence type="predicted"/>
<evidence type="ECO:0000313" key="4">
    <source>
        <dbReference type="Proteomes" id="UP001492380"/>
    </source>
</evidence>
<evidence type="ECO:0000256" key="2">
    <source>
        <dbReference type="SAM" id="MobiDB-lite"/>
    </source>
</evidence>
<dbReference type="Gene3D" id="1.10.287.1490">
    <property type="match status" value="1"/>
</dbReference>
<gene>
    <name evidence="3" type="ORF">HDK90DRAFT_515754</name>
</gene>
<accession>A0ABR1Y9Y1</accession>
<keyword evidence="1" id="KW-0175">Coiled coil</keyword>
<keyword evidence="4" id="KW-1185">Reference proteome</keyword>
<dbReference type="EMBL" id="JBBWRZ010000015">
    <property type="protein sequence ID" value="KAK8222697.1"/>
    <property type="molecule type" value="Genomic_DNA"/>
</dbReference>
<feature type="compositionally biased region" description="Basic and acidic residues" evidence="2">
    <location>
        <begin position="84"/>
        <end position="105"/>
    </location>
</feature>
<feature type="coiled-coil region" evidence="1">
    <location>
        <begin position="113"/>
        <end position="207"/>
    </location>
</feature>
<name>A0ABR1Y9Y1_9PEZI</name>
<feature type="region of interest" description="Disordered" evidence="2">
    <location>
        <begin position="55"/>
        <end position="108"/>
    </location>
</feature>
<protein>
    <submittedName>
        <fullName evidence="3">Uncharacterized protein</fullName>
    </submittedName>
</protein>
<reference evidence="3 4" key="1">
    <citation type="submission" date="2024-04" db="EMBL/GenBank/DDBJ databases">
        <title>Phyllosticta paracitricarpa is synonymous to the EU quarantine fungus P. citricarpa based on phylogenomic analyses.</title>
        <authorList>
            <consortium name="Lawrence Berkeley National Laboratory"/>
            <person name="Van Ingen-Buijs V.A."/>
            <person name="Van Westerhoven A.C."/>
            <person name="Haridas S."/>
            <person name="Skiadas P."/>
            <person name="Martin F."/>
            <person name="Groenewald J.Z."/>
            <person name="Crous P.W."/>
            <person name="Seidl M.F."/>
        </authorList>
    </citation>
    <scope>NUCLEOTIDE SEQUENCE [LARGE SCALE GENOMIC DNA]</scope>
    <source>
        <strain evidence="3 4">CBS 123374</strain>
    </source>
</reference>